<accession>A0A6I4M3N0</accession>
<evidence type="ECO:0000313" key="1">
    <source>
        <dbReference type="EMBL" id="MWA00658.1"/>
    </source>
</evidence>
<comment type="caution">
    <text evidence="1">The sequence shown here is derived from an EMBL/GenBank/DDBJ whole genome shotgun (WGS) entry which is preliminary data.</text>
</comment>
<dbReference type="AlphaFoldDB" id="A0A6I4M3N0"/>
<evidence type="ECO:0000313" key="2">
    <source>
        <dbReference type="Proteomes" id="UP000462055"/>
    </source>
</evidence>
<keyword evidence="2" id="KW-1185">Reference proteome</keyword>
<sequence>MRAAREAWRRLEPVHGMIYFVPEGPERYAALGLDGAAGYFASRSAAFGRASAELVIATFYNFHPGLVRAALPAAWDKASPEQVLAARRDAAGAALRRAGIDRVDGLEETLGLAERAAEAACDHLHGRPLFAAHAALPWPDEPIDRLWHAQTLLREFRGDGHVAALTDAGVAPLEALVLHAATGTIPTPFLKATRAWPADEWAATEEALRARGLLDGDELSAEGKAFRQRIEDRTDELALPAYAALGEDGCERLAELARPFGRSVVSAGLLNPAR</sequence>
<dbReference type="EMBL" id="WBMS02000006">
    <property type="protein sequence ID" value="MWA00658.1"/>
    <property type="molecule type" value="Genomic_DNA"/>
</dbReference>
<dbReference type="RefSeq" id="WP_151593184.1">
    <property type="nucleotide sequence ID" value="NZ_WBMS02000006.1"/>
</dbReference>
<name>A0A6I4M3N0_9ACTN</name>
<evidence type="ECO:0008006" key="3">
    <source>
        <dbReference type="Google" id="ProtNLM"/>
    </source>
</evidence>
<reference evidence="1" key="1">
    <citation type="submission" date="2019-12" db="EMBL/GenBank/DDBJ databases">
        <title>Actinomadura physcomitrii sp. nov., a novel actinomycete isolated from moss [Physcomitrium sphaericum (Ludw) Fuernr].</title>
        <authorList>
            <person name="Zhuang X."/>
        </authorList>
    </citation>
    <scope>NUCLEOTIDE SEQUENCE [LARGE SCALE GENOMIC DNA]</scope>
    <source>
        <strain evidence="1">LD22</strain>
    </source>
</reference>
<dbReference type="Proteomes" id="UP000462055">
    <property type="component" value="Unassembled WGS sequence"/>
</dbReference>
<proteinExistence type="predicted"/>
<protein>
    <recommendedName>
        <fullName evidence="3">SalK</fullName>
    </recommendedName>
</protein>
<gene>
    <name evidence="1" type="ORF">F8568_009760</name>
</gene>
<dbReference type="Pfam" id="PF21863">
    <property type="entry name" value="HTH_67"/>
    <property type="match status" value="1"/>
</dbReference>
<organism evidence="1 2">
    <name type="scientific">Actinomadura physcomitrii</name>
    <dbReference type="NCBI Taxonomy" id="2650748"/>
    <lineage>
        <taxon>Bacteria</taxon>
        <taxon>Bacillati</taxon>
        <taxon>Actinomycetota</taxon>
        <taxon>Actinomycetes</taxon>
        <taxon>Streptosporangiales</taxon>
        <taxon>Thermomonosporaceae</taxon>
        <taxon>Actinomadura</taxon>
    </lineage>
</organism>
<dbReference type="NCBIfam" id="NF047719">
    <property type="entry name" value="SCO6745_fam_HTH"/>
    <property type="match status" value="1"/>
</dbReference>
<dbReference type="InterPro" id="IPR054058">
    <property type="entry name" value="HTH_67"/>
</dbReference>